<keyword evidence="4" id="KW-0809">Transit peptide</keyword>
<sequence length="344" mass="36502">MFRQHRSLLSSLRLYSTTPLEKPSIKLVAELRKRTEVSVTKARDALAAVGNDVEAALQWLEKDLAISGAKKAAKLEGRTTGEGLIATCILSAGTGSGSGAGSGGVRAAMVELNCETDFVGRNELFGKLLADIAHTAAFISEPSNSPSLLTPFSIDALKDAPLISHSDPANQSQSTVSSAIRDAIAKVGENISLKRAVTIASQRLSPTESNIGLRVASYVHGGVNLPSQGRIGTLALLALKSPRLPDLLKSTPFQEDLHKLERSLARQIVGFDTRIIRSSSNPSDETALYAQPFMMMGGDFAGQLVQAALDSWCRQKGLVEDGETGGGVEVLEFAKWTVGEETTS</sequence>
<dbReference type="HAMAP" id="MF_00050">
    <property type="entry name" value="EF_Ts"/>
    <property type="match status" value="1"/>
</dbReference>
<dbReference type="InterPro" id="IPR036402">
    <property type="entry name" value="EF-Ts_dimer_sf"/>
</dbReference>
<dbReference type="STRING" id="933084.A0A067QAP2"/>
<evidence type="ECO:0000256" key="1">
    <source>
        <dbReference type="ARBA" id="ARBA00005532"/>
    </source>
</evidence>
<dbReference type="FunCoup" id="A0A067QAP2">
    <property type="interactions" value="289"/>
</dbReference>
<evidence type="ECO:0000313" key="8">
    <source>
        <dbReference type="EMBL" id="KDQ63235.1"/>
    </source>
</evidence>
<keyword evidence="5 6" id="KW-0496">Mitochondrion</keyword>
<dbReference type="EMBL" id="KL197710">
    <property type="protein sequence ID" value="KDQ63235.1"/>
    <property type="molecule type" value="Genomic_DNA"/>
</dbReference>
<dbReference type="Pfam" id="PF00889">
    <property type="entry name" value="EF_TS"/>
    <property type="match status" value="1"/>
</dbReference>
<evidence type="ECO:0000256" key="3">
    <source>
        <dbReference type="ARBA" id="ARBA00022917"/>
    </source>
</evidence>
<dbReference type="InterPro" id="IPR009060">
    <property type="entry name" value="UBA-like_sf"/>
</dbReference>
<reference evidence="9" key="1">
    <citation type="journal article" date="2014" name="Proc. Natl. Acad. Sci. U.S.A.">
        <title>Extensive sampling of basidiomycete genomes demonstrates inadequacy of the white-rot/brown-rot paradigm for wood decay fungi.</title>
        <authorList>
            <person name="Riley R."/>
            <person name="Salamov A.A."/>
            <person name="Brown D.W."/>
            <person name="Nagy L.G."/>
            <person name="Floudas D."/>
            <person name="Held B.W."/>
            <person name="Levasseur A."/>
            <person name="Lombard V."/>
            <person name="Morin E."/>
            <person name="Otillar R."/>
            <person name="Lindquist E.A."/>
            <person name="Sun H."/>
            <person name="LaButti K.M."/>
            <person name="Schmutz J."/>
            <person name="Jabbour D."/>
            <person name="Luo H."/>
            <person name="Baker S.E."/>
            <person name="Pisabarro A.G."/>
            <person name="Walton J.D."/>
            <person name="Blanchette R.A."/>
            <person name="Henrissat B."/>
            <person name="Martin F."/>
            <person name="Cullen D."/>
            <person name="Hibbett D.S."/>
            <person name="Grigoriev I.V."/>
        </authorList>
    </citation>
    <scope>NUCLEOTIDE SEQUENCE [LARGE SCALE GENOMIC DNA]</scope>
    <source>
        <strain evidence="9">MUCL 33604</strain>
    </source>
</reference>
<dbReference type="InterPro" id="IPR001816">
    <property type="entry name" value="Transl_elong_EFTs/EF1B"/>
</dbReference>
<evidence type="ECO:0000256" key="4">
    <source>
        <dbReference type="ARBA" id="ARBA00022946"/>
    </source>
</evidence>
<dbReference type="GO" id="GO:0005739">
    <property type="term" value="C:mitochondrion"/>
    <property type="evidence" value="ECO:0007669"/>
    <property type="project" value="UniProtKB-SubCell"/>
</dbReference>
<evidence type="ECO:0000256" key="2">
    <source>
        <dbReference type="ARBA" id="ARBA00022768"/>
    </source>
</evidence>
<comment type="similarity">
    <text evidence="1 6">Belongs to the EF-Ts family.</text>
</comment>
<keyword evidence="2 6" id="KW-0251">Elongation factor</keyword>
<dbReference type="SUPFAM" id="SSF54713">
    <property type="entry name" value="Elongation factor Ts (EF-Ts), dimerisation domain"/>
    <property type="match status" value="1"/>
</dbReference>
<dbReference type="AlphaFoldDB" id="A0A067QAP2"/>
<keyword evidence="3 6" id="KW-0648">Protein biosynthesis</keyword>
<feature type="domain" description="Translation elongation factor EFTs/EF1B dimerisation" evidence="7">
    <location>
        <begin position="107"/>
        <end position="280"/>
    </location>
</feature>
<protein>
    <recommendedName>
        <fullName evidence="6">Elongation factor Ts, mitochondrial</fullName>
        <shortName evidence="6">EF-Ts</shortName>
        <shortName evidence="6">EF-TsMt</shortName>
    </recommendedName>
</protein>
<keyword evidence="9" id="KW-1185">Reference proteome</keyword>
<evidence type="ECO:0000259" key="7">
    <source>
        <dbReference type="Pfam" id="PF00889"/>
    </source>
</evidence>
<evidence type="ECO:0000256" key="6">
    <source>
        <dbReference type="HAMAP-Rule" id="MF_03135"/>
    </source>
</evidence>
<evidence type="ECO:0000313" key="9">
    <source>
        <dbReference type="Proteomes" id="UP000027265"/>
    </source>
</evidence>
<name>A0A067QAP2_9AGAM</name>
<proteinExistence type="inferred from homology"/>
<comment type="subcellular location">
    <subcellularLocation>
        <location evidence="6">Mitochondrion</location>
    </subcellularLocation>
</comment>
<evidence type="ECO:0000256" key="5">
    <source>
        <dbReference type="ARBA" id="ARBA00023128"/>
    </source>
</evidence>
<organism evidence="8 9">
    <name type="scientific">Jaapia argillacea MUCL 33604</name>
    <dbReference type="NCBI Taxonomy" id="933084"/>
    <lineage>
        <taxon>Eukaryota</taxon>
        <taxon>Fungi</taxon>
        <taxon>Dikarya</taxon>
        <taxon>Basidiomycota</taxon>
        <taxon>Agaricomycotina</taxon>
        <taxon>Agaricomycetes</taxon>
        <taxon>Agaricomycetidae</taxon>
        <taxon>Jaapiales</taxon>
        <taxon>Jaapiaceae</taxon>
        <taxon>Jaapia</taxon>
    </lineage>
</organism>
<dbReference type="GO" id="GO:0003746">
    <property type="term" value="F:translation elongation factor activity"/>
    <property type="evidence" value="ECO:0007669"/>
    <property type="project" value="UniProtKB-UniRule"/>
</dbReference>
<dbReference type="OrthoDB" id="277235at2759"/>
<gene>
    <name evidence="6" type="primary">TSF1</name>
    <name evidence="8" type="ORF">JAAARDRAFT_202716</name>
</gene>
<dbReference type="HOGENOM" id="CLU_047155_4_1_1"/>
<dbReference type="CDD" id="cd14275">
    <property type="entry name" value="UBA_EF-Ts"/>
    <property type="match status" value="1"/>
</dbReference>
<dbReference type="GO" id="GO:0070125">
    <property type="term" value="P:mitochondrial translational elongation"/>
    <property type="evidence" value="ECO:0007669"/>
    <property type="project" value="TreeGrafter"/>
</dbReference>
<accession>A0A067QAP2</accession>
<comment type="function">
    <text evidence="6">Associates with the EF-Tu.GDP complex and induces the exchange of GDP to GTP. It remains bound to the aminoacyl-tRNA.EF-Tu.GTP complex up to the GTP hydrolysis stage on the ribosome.</text>
</comment>
<dbReference type="InParanoid" id="A0A067QAP2"/>
<dbReference type="Gene3D" id="3.30.479.20">
    <property type="entry name" value="Elongation factor Ts, dimerisation domain"/>
    <property type="match status" value="2"/>
</dbReference>
<dbReference type="PANTHER" id="PTHR11741:SF0">
    <property type="entry name" value="ELONGATION FACTOR TS, MITOCHONDRIAL"/>
    <property type="match status" value="1"/>
</dbReference>
<dbReference type="Proteomes" id="UP000027265">
    <property type="component" value="Unassembled WGS sequence"/>
</dbReference>
<dbReference type="PANTHER" id="PTHR11741">
    <property type="entry name" value="ELONGATION FACTOR TS"/>
    <property type="match status" value="1"/>
</dbReference>
<dbReference type="SUPFAM" id="SSF46934">
    <property type="entry name" value="UBA-like"/>
    <property type="match status" value="1"/>
</dbReference>
<dbReference type="Gene3D" id="1.10.8.10">
    <property type="entry name" value="DNA helicase RuvA subunit, C-terminal domain"/>
    <property type="match status" value="1"/>
</dbReference>
<dbReference type="InterPro" id="IPR014039">
    <property type="entry name" value="Transl_elong_EFTs/EF1B_dimer"/>
</dbReference>